<keyword evidence="2" id="KW-0132">Cell division</keyword>
<reference evidence="2 3" key="1">
    <citation type="journal article" date="2015" name="Genome Announc.">
        <title>Complete Genome Sequence of 'Candidatus Liberibacter africanus,' a Bacterium Associated with Citrus Huanglongbing.</title>
        <authorList>
            <person name="Lin H."/>
            <person name="Pietersen G."/>
            <person name="Han C."/>
            <person name="Read D.A."/>
            <person name="Lou B."/>
            <person name="Gupta G."/>
            <person name="Civerolo E.L."/>
        </authorList>
    </citation>
    <scope>NUCLEOTIDE SEQUENCE [LARGE SCALE GENOMIC DNA]</scope>
    <source>
        <strain evidence="2 3">PTSAPSY</strain>
    </source>
</reference>
<evidence type="ECO:0000313" key="3">
    <source>
        <dbReference type="Proteomes" id="UP000035503"/>
    </source>
</evidence>
<dbReference type="EMBL" id="CP004021">
    <property type="protein sequence ID" value="AKK19925.1"/>
    <property type="molecule type" value="Genomic_DNA"/>
</dbReference>
<gene>
    <name evidence="2" type="ORF">G293_01465</name>
</gene>
<proteinExistence type="predicted"/>
<keyword evidence="1" id="KW-1133">Transmembrane helix</keyword>
<dbReference type="Proteomes" id="UP000035503">
    <property type="component" value="Chromosome"/>
</dbReference>
<name>A0A0G3I3Z0_LIBAF</name>
<dbReference type="GO" id="GO:0051301">
    <property type="term" value="P:cell division"/>
    <property type="evidence" value="ECO:0007669"/>
    <property type="project" value="UniProtKB-KW"/>
</dbReference>
<evidence type="ECO:0000313" key="2">
    <source>
        <dbReference type="EMBL" id="AKK19925.1"/>
    </source>
</evidence>
<sequence>MKAWTGYYKKNKFYRAIFRMIAFCSVVYFTNHAIGNYGLKATTILEKSLIKRKEFLSTLQENRSKLERKVKFMSDGSLEKDLLDEKARYNLNLSRGDEIILFYSDF</sequence>
<accession>A0A0G3I3Z0</accession>
<protein>
    <submittedName>
        <fullName evidence="2">Putative cell division protein</fullName>
    </submittedName>
</protein>
<keyword evidence="3" id="KW-1185">Reference proteome</keyword>
<dbReference type="KEGG" id="lau:G293_01465"/>
<feature type="transmembrane region" description="Helical" evidence="1">
    <location>
        <begin position="12"/>
        <end position="30"/>
    </location>
</feature>
<dbReference type="OrthoDB" id="9815600at2"/>
<keyword evidence="1" id="KW-0472">Membrane</keyword>
<organism evidence="2 3">
    <name type="scientific">Candidatus Liberibacter africanus PTSAPSY</name>
    <dbReference type="NCBI Taxonomy" id="1277257"/>
    <lineage>
        <taxon>Bacteria</taxon>
        <taxon>Pseudomonadati</taxon>
        <taxon>Pseudomonadota</taxon>
        <taxon>Alphaproteobacteria</taxon>
        <taxon>Hyphomicrobiales</taxon>
        <taxon>Rhizobiaceae</taxon>
        <taxon>Liberibacter</taxon>
    </lineage>
</organism>
<dbReference type="PATRIC" id="fig|1277257.4.peg.320"/>
<evidence type="ECO:0000256" key="1">
    <source>
        <dbReference type="SAM" id="Phobius"/>
    </source>
</evidence>
<keyword evidence="2" id="KW-0131">Cell cycle</keyword>
<keyword evidence="1" id="KW-0812">Transmembrane</keyword>
<dbReference type="STRING" id="1277257.G293_01465"/>
<dbReference type="AlphaFoldDB" id="A0A0G3I3Z0"/>